<dbReference type="Proteomes" id="UP000192906">
    <property type="component" value="Unassembled WGS sequence"/>
</dbReference>
<gene>
    <name evidence="10" type="ORF">SAMN06295933_1242</name>
</gene>
<comment type="subunit">
    <text evidence="2">Heterodimer of a large and a small subunit.</text>
</comment>
<organism evidence="10 11">
    <name type="scientific">Desulfovibrio gilichinskyi</name>
    <dbReference type="NCBI Taxonomy" id="1519643"/>
    <lineage>
        <taxon>Bacteria</taxon>
        <taxon>Pseudomonadati</taxon>
        <taxon>Thermodesulfobacteriota</taxon>
        <taxon>Desulfovibrionia</taxon>
        <taxon>Desulfovibrionales</taxon>
        <taxon>Desulfovibrionaceae</taxon>
        <taxon>Desulfovibrio</taxon>
    </lineage>
</organism>
<dbReference type="InterPro" id="IPR043461">
    <property type="entry name" value="LpxH-like"/>
</dbReference>
<evidence type="ECO:0000256" key="4">
    <source>
        <dbReference type="ARBA" id="ARBA00022519"/>
    </source>
</evidence>
<reference evidence="11" key="1">
    <citation type="submission" date="2017-04" db="EMBL/GenBank/DDBJ databases">
        <authorList>
            <person name="Varghese N."/>
            <person name="Submissions S."/>
        </authorList>
    </citation>
    <scope>NUCLEOTIDE SEQUENCE [LARGE SCALE GENOMIC DNA]</scope>
    <source>
        <strain evidence="11">K3S</strain>
    </source>
</reference>
<evidence type="ECO:0000313" key="10">
    <source>
        <dbReference type="EMBL" id="SMF02778.1"/>
    </source>
</evidence>
<protein>
    <submittedName>
        <fullName evidence="10">Tat (Twin-arginine translocation) pathway signal sequence</fullName>
    </submittedName>
</protein>
<dbReference type="InterPro" id="IPR019546">
    <property type="entry name" value="TAT_signal_bac_arc"/>
</dbReference>
<feature type="domain" description="Calcineurin-like phosphoesterase" evidence="9">
    <location>
        <begin position="66"/>
        <end position="171"/>
    </location>
</feature>
<dbReference type="GO" id="GO:0009245">
    <property type="term" value="P:lipid A biosynthetic process"/>
    <property type="evidence" value="ECO:0007669"/>
    <property type="project" value="TreeGrafter"/>
</dbReference>
<evidence type="ECO:0000256" key="7">
    <source>
        <dbReference type="ARBA" id="ARBA00023136"/>
    </source>
</evidence>
<comment type="subcellular location">
    <subcellularLocation>
        <location evidence="1">Periplasm</location>
    </subcellularLocation>
</comment>
<evidence type="ECO:0000259" key="9">
    <source>
        <dbReference type="Pfam" id="PF00149"/>
    </source>
</evidence>
<dbReference type="InterPro" id="IPR004843">
    <property type="entry name" value="Calcineurin-like_PHP"/>
</dbReference>
<accession>A0A1X7CTG2</accession>
<evidence type="ECO:0000313" key="11">
    <source>
        <dbReference type="Proteomes" id="UP000192906"/>
    </source>
</evidence>
<keyword evidence="8" id="KW-0464">Manganese</keyword>
<evidence type="ECO:0000256" key="1">
    <source>
        <dbReference type="ARBA" id="ARBA00004418"/>
    </source>
</evidence>
<dbReference type="PROSITE" id="PS51318">
    <property type="entry name" value="TAT"/>
    <property type="match status" value="1"/>
</dbReference>
<name>A0A1X7CTG2_9BACT</name>
<dbReference type="GO" id="GO:0016020">
    <property type="term" value="C:membrane"/>
    <property type="evidence" value="ECO:0007669"/>
    <property type="project" value="GOC"/>
</dbReference>
<evidence type="ECO:0000256" key="3">
    <source>
        <dbReference type="ARBA" id="ARBA00022475"/>
    </source>
</evidence>
<dbReference type="PANTHER" id="PTHR34990">
    <property type="entry name" value="UDP-2,3-DIACYLGLUCOSAMINE HYDROLASE-RELATED"/>
    <property type="match status" value="1"/>
</dbReference>
<dbReference type="GO" id="GO:0046872">
    <property type="term" value="F:metal ion binding"/>
    <property type="evidence" value="ECO:0007669"/>
    <property type="project" value="UniProtKB-KW"/>
</dbReference>
<dbReference type="EMBL" id="FWZU01000002">
    <property type="protein sequence ID" value="SMF02778.1"/>
    <property type="molecule type" value="Genomic_DNA"/>
</dbReference>
<evidence type="ECO:0000256" key="5">
    <source>
        <dbReference type="ARBA" id="ARBA00022723"/>
    </source>
</evidence>
<keyword evidence="6" id="KW-0408">Iron</keyword>
<dbReference type="GO" id="GO:0008758">
    <property type="term" value="F:UDP-2,3-diacylglucosamine hydrolase activity"/>
    <property type="evidence" value="ECO:0007669"/>
    <property type="project" value="TreeGrafter"/>
</dbReference>
<dbReference type="AlphaFoldDB" id="A0A1X7CTG2"/>
<keyword evidence="11" id="KW-1185">Reference proteome</keyword>
<dbReference type="GO" id="GO:0051536">
    <property type="term" value="F:iron-sulfur cluster binding"/>
    <property type="evidence" value="ECO:0007669"/>
    <property type="project" value="UniProtKB-KW"/>
</dbReference>
<keyword evidence="6" id="KW-0411">Iron-sulfur</keyword>
<dbReference type="InterPro" id="IPR029052">
    <property type="entry name" value="Metallo-depent_PP-like"/>
</dbReference>
<dbReference type="OrthoDB" id="8241491at2"/>
<dbReference type="GO" id="GO:0042597">
    <property type="term" value="C:periplasmic space"/>
    <property type="evidence" value="ECO:0007669"/>
    <property type="project" value="UniProtKB-SubCell"/>
</dbReference>
<keyword evidence="4" id="KW-0997">Cell inner membrane</keyword>
<dbReference type="NCBIfam" id="TIGR01409">
    <property type="entry name" value="TAT_signal_seq"/>
    <property type="match status" value="1"/>
</dbReference>
<evidence type="ECO:0000256" key="6">
    <source>
        <dbReference type="ARBA" id="ARBA00023014"/>
    </source>
</evidence>
<sequence>MKSFTDIYNAGKNTESKEVSRRDFMKFSATTAAVLGLAPACLLTSCYQTDEGPDPFNNGTDERNLIVVISDLHMGADLTYAEINTNLVPLKHFLERIETSSNVKELVVNGDLLDEWFVPATVDTYEGYNQFDFVERIAAANKDVIAVFNRIIFAGKITVTYVPGNHDLTITAANVENILPGIVQARDAGLLGLGTYSPTGCPQVAIEHGHRYNFFCAPDSISNQVAAPGTIMPPGYFFTRIAALHVVQKCTNGADVVPTVTDPLTTVSQNLLYKYWQQWKWALGVFSIKNLFSDSIIVTNVNGFTATYSVNDLLPSQPGGVGPISVNLYNGIQDNWAARCVLNNVPVPLDAGNAIDKSASAAETDRMSSVQYFMNAGSDKRIVVFGHSHVPTLFSSKNYKDEKTIYVNSGTWIDHNPNRTTTNFVVITPQSSEESSQTSVVLYNFENEYVTEMARESVRV</sequence>
<evidence type="ECO:0000256" key="8">
    <source>
        <dbReference type="ARBA" id="ARBA00023211"/>
    </source>
</evidence>
<dbReference type="Pfam" id="PF00149">
    <property type="entry name" value="Metallophos"/>
    <property type="match status" value="1"/>
</dbReference>
<dbReference type="InterPro" id="IPR006311">
    <property type="entry name" value="TAT_signal"/>
</dbReference>
<dbReference type="RefSeq" id="WP_085099896.1">
    <property type="nucleotide sequence ID" value="NZ_FWZU01000002.1"/>
</dbReference>
<dbReference type="Pfam" id="PF10518">
    <property type="entry name" value="TAT_signal"/>
    <property type="match status" value="1"/>
</dbReference>
<evidence type="ECO:0000256" key="2">
    <source>
        <dbReference type="ARBA" id="ARBA00011771"/>
    </source>
</evidence>
<proteinExistence type="predicted"/>
<keyword evidence="7" id="KW-0472">Membrane</keyword>
<dbReference type="SUPFAM" id="SSF56300">
    <property type="entry name" value="Metallo-dependent phosphatases"/>
    <property type="match status" value="1"/>
</dbReference>
<keyword evidence="5" id="KW-0479">Metal-binding</keyword>
<dbReference type="Gene3D" id="3.60.21.10">
    <property type="match status" value="1"/>
</dbReference>
<keyword evidence="3" id="KW-1003">Cell membrane</keyword>